<evidence type="ECO:0000256" key="9">
    <source>
        <dbReference type="ARBA" id="ARBA00023163"/>
    </source>
</evidence>
<dbReference type="AlphaFoldDB" id="A0A7V8ILH9"/>
<evidence type="ECO:0000256" key="5">
    <source>
        <dbReference type="ARBA" id="ARBA00022705"/>
    </source>
</evidence>
<dbReference type="RefSeq" id="WP_039345814.1">
    <property type="nucleotide sequence ID" value="NZ_JSXC01000006.1"/>
</dbReference>
<dbReference type="PANTHER" id="PTHR30313">
    <property type="entry name" value="DNA PRIMASE"/>
    <property type="match status" value="1"/>
</dbReference>
<keyword evidence="7" id="KW-0863">Zinc-finger</keyword>
<feature type="region of interest" description="Disordered" evidence="10">
    <location>
        <begin position="369"/>
        <end position="393"/>
    </location>
</feature>
<dbReference type="CDD" id="cd03364">
    <property type="entry name" value="TOPRIM_DnaG_primases"/>
    <property type="match status" value="1"/>
</dbReference>
<dbReference type="SUPFAM" id="SSF56731">
    <property type="entry name" value="DNA primase core"/>
    <property type="match status" value="1"/>
</dbReference>
<keyword evidence="6" id="KW-0479">Metal-binding</keyword>
<keyword evidence="8" id="KW-0862">Zinc</keyword>
<evidence type="ECO:0000256" key="3">
    <source>
        <dbReference type="ARBA" id="ARBA00022679"/>
    </source>
</evidence>
<keyword evidence="5" id="KW-0235">DNA replication</keyword>
<name>A0A7V8ILH9_9GAMM</name>
<keyword evidence="2" id="KW-0639">Primosome</keyword>
<dbReference type="Proteomes" id="UP000053038">
    <property type="component" value="Unassembled WGS sequence"/>
</dbReference>
<keyword evidence="9" id="KW-0804">Transcription</keyword>
<comment type="caution">
    <text evidence="12">The sequence shown here is derived from an EMBL/GenBank/DDBJ whole genome shotgun (WGS) entry which is preliminary data.</text>
</comment>
<accession>A0A7V8ILH9</accession>
<evidence type="ECO:0000313" key="12">
    <source>
        <dbReference type="EMBL" id="KHN55403.1"/>
    </source>
</evidence>
<sequence length="973" mass="106599">MARIPESELQHLKAAVPLVEVVRSQGRQVFKRGKDWVVLCPFHQEKTPSCVISPEKNLYHCFGCDAGGSVLDWVMKTEGLSLHRAVDRLRGELGSVPAAEPLPPVTDIANEQERQALLLRVTEFYHHTLLNAPEAIAYLEKRRLNHPELVAQFRLGFANRTLAYRLPAKKLKDGAAVRGQLQALGIMRESGHEHLAGSIVVPVIDMNGQVRELYGRKVGDRLRAGTPNHLYLPGAHGGVWNEQTLVASKSVILCESLIDAMSFWVAGYRNVTAAYGVNGFTSEMRQALIRHGVKQVLIAFDNDAAGDEGAVKLAASLVRDGITPFRVVFPAGMDANEYLCKVSEPERAFCAVVEGAMAMGDAVRVEVEPVSDSVPEPQRKAVPQPESSPQPASSLAAGVVVEALANGEVDITLSGQQWRLRGLASVKVGSGVMKVNAQVLDTESGVVFADSVDMMSARSRAGYARLAASELGLGESDIKRSLGRVLLSLENHLSQPETNGEATPDMADEQRDEALALLKDPNLVIRLTDDLAACGVVGESTNLVAGYLAAASRKLDRPLAVLIQSSSAAGKSSLMDAVLNLIPPEERLQYSAMTGQSLFYLGETNLQHKILAIAEEEGVRQAAYALKLLQSDGELTIASTGKDDATGNLVTKQYTVKGPVMLMLTTTAIDVDEELLNRCLVLTVNESREQTEAIHVQQRKAQTLEGLLMENEKGYLTELHQNAQRLLRPLKVVNPFASQLTFLSDKTRTRRDHMKYLTLIQSIALLHQYQREVKQVEHRGTVIEYIEVERSDIVLANKLAHEILGRTLDEMPPQTRKLLLLIQGMVNQLAHTQSRKPGEVRFTRRDIRDATQWSDNQLKVHCLRLVEMEYLLVHGGSRGHLLQYELLWDGNGNGDSTHLCGLIDPPENDTGKQYDSRKLGVKESKLASSCPQVGAKLEEGKSRQAMPDKGSSAASGDKAKSTVPAKRNKRITS</sequence>
<evidence type="ECO:0000313" key="13">
    <source>
        <dbReference type="Proteomes" id="UP000053038"/>
    </source>
</evidence>
<dbReference type="Gene3D" id="3.90.580.10">
    <property type="entry name" value="Zinc finger, CHC2-type domain"/>
    <property type="match status" value="1"/>
</dbReference>
<organism evidence="12 13">
    <name type="scientific">Pectobacterium fontis</name>
    <dbReference type="NCBI Taxonomy" id="2558042"/>
    <lineage>
        <taxon>Bacteria</taxon>
        <taxon>Pseudomonadati</taxon>
        <taxon>Pseudomonadota</taxon>
        <taxon>Gammaproteobacteria</taxon>
        <taxon>Enterobacterales</taxon>
        <taxon>Pectobacteriaceae</taxon>
        <taxon>Pectobacterium</taxon>
    </lineage>
</organism>
<dbReference type="InterPro" id="IPR050219">
    <property type="entry name" value="DnaG_primase"/>
</dbReference>
<dbReference type="GO" id="GO:1990077">
    <property type="term" value="C:primosome complex"/>
    <property type="evidence" value="ECO:0007669"/>
    <property type="project" value="UniProtKB-KW"/>
</dbReference>
<evidence type="ECO:0000256" key="10">
    <source>
        <dbReference type="SAM" id="MobiDB-lite"/>
    </source>
</evidence>
<protein>
    <submittedName>
        <fullName evidence="12">DNA primase</fullName>
    </submittedName>
</protein>
<evidence type="ECO:0000256" key="8">
    <source>
        <dbReference type="ARBA" id="ARBA00022833"/>
    </source>
</evidence>
<keyword evidence="1" id="KW-0240">DNA-directed RNA polymerase</keyword>
<feature type="domain" description="Toprim" evidence="11">
    <location>
        <begin position="249"/>
        <end position="332"/>
    </location>
</feature>
<dbReference type="InterPro" id="IPR034151">
    <property type="entry name" value="TOPRIM_DnaG_bac"/>
</dbReference>
<dbReference type="GO" id="GO:0000428">
    <property type="term" value="C:DNA-directed RNA polymerase complex"/>
    <property type="evidence" value="ECO:0007669"/>
    <property type="project" value="UniProtKB-KW"/>
</dbReference>
<dbReference type="PROSITE" id="PS50880">
    <property type="entry name" value="TOPRIM"/>
    <property type="match status" value="1"/>
</dbReference>
<proteinExistence type="predicted"/>
<dbReference type="Pfam" id="PF13155">
    <property type="entry name" value="Toprim_2"/>
    <property type="match status" value="1"/>
</dbReference>
<dbReference type="SMART" id="SM00400">
    <property type="entry name" value="ZnF_CHCC"/>
    <property type="match status" value="1"/>
</dbReference>
<dbReference type="Gene3D" id="3.40.1360.10">
    <property type="match status" value="1"/>
</dbReference>
<feature type="region of interest" description="Disordered" evidence="10">
    <location>
        <begin position="923"/>
        <end position="973"/>
    </location>
</feature>
<dbReference type="EMBL" id="JSXC01000006">
    <property type="protein sequence ID" value="KHN55403.1"/>
    <property type="molecule type" value="Genomic_DNA"/>
</dbReference>
<dbReference type="SMART" id="SM00493">
    <property type="entry name" value="TOPRIM"/>
    <property type="match status" value="1"/>
</dbReference>
<dbReference type="InterPro" id="IPR037068">
    <property type="entry name" value="DNA_primase_core_N_sf"/>
</dbReference>
<evidence type="ECO:0000256" key="4">
    <source>
        <dbReference type="ARBA" id="ARBA00022695"/>
    </source>
</evidence>
<dbReference type="GO" id="GO:0005737">
    <property type="term" value="C:cytoplasm"/>
    <property type="evidence" value="ECO:0007669"/>
    <property type="project" value="TreeGrafter"/>
</dbReference>
<gene>
    <name evidence="12" type="ORF">OI69_02695</name>
</gene>
<reference evidence="12 13" key="1">
    <citation type="submission" date="2014-10" db="EMBL/GenBank/DDBJ databases">
        <title>Genome sequence of Pectobacterium carotovorum M022.</title>
        <authorList>
            <person name="Chan K.-G."/>
            <person name="Tan W.-S."/>
        </authorList>
    </citation>
    <scope>NUCLEOTIDE SEQUENCE [LARGE SCALE GENOMIC DNA]</scope>
    <source>
        <strain evidence="12 13">M022</strain>
    </source>
</reference>
<dbReference type="GO" id="GO:0003677">
    <property type="term" value="F:DNA binding"/>
    <property type="evidence" value="ECO:0007669"/>
    <property type="project" value="InterPro"/>
</dbReference>
<dbReference type="Pfam" id="PF01807">
    <property type="entry name" value="Zn_ribbon_DnaG"/>
    <property type="match status" value="1"/>
</dbReference>
<dbReference type="SUPFAM" id="SSF57783">
    <property type="entry name" value="Zinc beta-ribbon"/>
    <property type="match status" value="1"/>
</dbReference>
<dbReference type="GO" id="GO:0008270">
    <property type="term" value="F:zinc ion binding"/>
    <property type="evidence" value="ECO:0007669"/>
    <property type="project" value="UniProtKB-KW"/>
</dbReference>
<evidence type="ECO:0000256" key="6">
    <source>
        <dbReference type="ARBA" id="ARBA00022723"/>
    </source>
</evidence>
<evidence type="ECO:0000256" key="7">
    <source>
        <dbReference type="ARBA" id="ARBA00022771"/>
    </source>
</evidence>
<evidence type="ECO:0000256" key="2">
    <source>
        <dbReference type="ARBA" id="ARBA00022515"/>
    </source>
</evidence>
<keyword evidence="13" id="KW-1185">Reference proteome</keyword>
<dbReference type="OrthoDB" id="7465087at2"/>
<keyword evidence="4" id="KW-0548">Nucleotidyltransferase</keyword>
<keyword evidence="3" id="KW-0808">Transferase</keyword>
<dbReference type="GO" id="GO:0003899">
    <property type="term" value="F:DNA-directed RNA polymerase activity"/>
    <property type="evidence" value="ECO:0007669"/>
    <property type="project" value="InterPro"/>
</dbReference>
<dbReference type="InterPro" id="IPR006171">
    <property type="entry name" value="TOPRIM_dom"/>
</dbReference>
<evidence type="ECO:0000259" key="11">
    <source>
        <dbReference type="PROSITE" id="PS50880"/>
    </source>
</evidence>
<dbReference type="PANTHER" id="PTHR30313:SF2">
    <property type="entry name" value="DNA PRIMASE"/>
    <property type="match status" value="1"/>
</dbReference>
<dbReference type="InterPro" id="IPR002694">
    <property type="entry name" value="Znf_CHC2"/>
</dbReference>
<dbReference type="Gene3D" id="3.90.980.10">
    <property type="entry name" value="DNA primase, catalytic core, N-terminal domain"/>
    <property type="match status" value="1"/>
</dbReference>
<dbReference type="GO" id="GO:0006269">
    <property type="term" value="P:DNA replication, synthesis of primer"/>
    <property type="evidence" value="ECO:0007669"/>
    <property type="project" value="UniProtKB-KW"/>
</dbReference>
<evidence type="ECO:0000256" key="1">
    <source>
        <dbReference type="ARBA" id="ARBA00022478"/>
    </source>
</evidence>
<dbReference type="InterPro" id="IPR036977">
    <property type="entry name" value="DNA_primase_Znf_CHC2"/>
</dbReference>